<dbReference type="GO" id="GO:0010468">
    <property type="term" value="P:regulation of gene expression"/>
    <property type="evidence" value="ECO:0007669"/>
    <property type="project" value="TreeGrafter"/>
</dbReference>
<organism evidence="4 5">
    <name type="scientific">Dacryopinax primogenitus (strain DJM 731)</name>
    <name type="common">Brown rot fungus</name>
    <dbReference type="NCBI Taxonomy" id="1858805"/>
    <lineage>
        <taxon>Eukaryota</taxon>
        <taxon>Fungi</taxon>
        <taxon>Dikarya</taxon>
        <taxon>Basidiomycota</taxon>
        <taxon>Agaricomycotina</taxon>
        <taxon>Dacrymycetes</taxon>
        <taxon>Dacrymycetales</taxon>
        <taxon>Dacrymycetaceae</taxon>
        <taxon>Dacryopinax</taxon>
    </lineage>
</organism>
<dbReference type="GO" id="GO:0005634">
    <property type="term" value="C:nucleus"/>
    <property type="evidence" value="ECO:0007669"/>
    <property type="project" value="TreeGrafter"/>
</dbReference>
<accession>M5GBX9</accession>
<reference evidence="4 5" key="1">
    <citation type="journal article" date="2012" name="Science">
        <title>The Paleozoic origin of enzymatic lignin decomposition reconstructed from 31 fungal genomes.</title>
        <authorList>
            <person name="Floudas D."/>
            <person name="Binder M."/>
            <person name="Riley R."/>
            <person name="Barry K."/>
            <person name="Blanchette R.A."/>
            <person name="Henrissat B."/>
            <person name="Martinez A.T."/>
            <person name="Otillar R."/>
            <person name="Spatafora J.W."/>
            <person name="Yadav J.S."/>
            <person name="Aerts A."/>
            <person name="Benoit I."/>
            <person name="Boyd A."/>
            <person name="Carlson A."/>
            <person name="Copeland A."/>
            <person name="Coutinho P.M."/>
            <person name="de Vries R.P."/>
            <person name="Ferreira P."/>
            <person name="Findley K."/>
            <person name="Foster B."/>
            <person name="Gaskell J."/>
            <person name="Glotzer D."/>
            <person name="Gorecki P."/>
            <person name="Heitman J."/>
            <person name="Hesse C."/>
            <person name="Hori C."/>
            <person name="Igarashi K."/>
            <person name="Jurgens J.A."/>
            <person name="Kallen N."/>
            <person name="Kersten P."/>
            <person name="Kohler A."/>
            <person name="Kuees U."/>
            <person name="Kumar T.K.A."/>
            <person name="Kuo A."/>
            <person name="LaButti K."/>
            <person name="Larrondo L.F."/>
            <person name="Lindquist E."/>
            <person name="Ling A."/>
            <person name="Lombard V."/>
            <person name="Lucas S."/>
            <person name="Lundell T."/>
            <person name="Martin R."/>
            <person name="McLaughlin D.J."/>
            <person name="Morgenstern I."/>
            <person name="Morin E."/>
            <person name="Murat C."/>
            <person name="Nagy L.G."/>
            <person name="Nolan M."/>
            <person name="Ohm R.A."/>
            <person name="Patyshakuliyeva A."/>
            <person name="Rokas A."/>
            <person name="Ruiz-Duenas F.J."/>
            <person name="Sabat G."/>
            <person name="Salamov A."/>
            <person name="Samejima M."/>
            <person name="Schmutz J."/>
            <person name="Slot J.C."/>
            <person name="St John F."/>
            <person name="Stenlid J."/>
            <person name="Sun H."/>
            <person name="Sun S."/>
            <person name="Syed K."/>
            <person name="Tsang A."/>
            <person name="Wiebenga A."/>
            <person name="Young D."/>
            <person name="Pisabarro A."/>
            <person name="Eastwood D.C."/>
            <person name="Martin F."/>
            <person name="Cullen D."/>
            <person name="Grigoriev I.V."/>
            <person name="Hibbett D.S."/>
        </authorList>
    </citation>
    <scope>NUCLEOTIDE SEQUENCE [LARGE SCALE GENOMIC DNA]</scope>
    <source>
        <strain evidence="4 5">DJM-731 SS1</strain>
    </source>
</reference>
<feature type="domain" description="NF-kappa-B-activating protein C-terminal" evidence="3">
    <location>
        <begin position="288"/>
        <end position="387"/>
    </location>
</feature>
<comment type="similarity">
    <text evidence="1">Belongs to the NKAP family.</text>
</comment>
<dbReference type="PANTHER" id="PTHR13087">
    <property type="entry name" value="NF-KAPPA B ACTIVATING PROTEIN"/>
    <property type="match status" value="1"/>
</dbReference>
<evidence type="ECO:0000313" key="4">
    <source>
        <dbReference type="EMBL" id="EJU03582.1"/>
    </source>
</evidence>
<dbReference type="HOGENOM" id="CLU_032439_5_2_1"/>
<dbReference type="InterPro" id="IPR009269">
    <property type="entry name" value="NKAP_C"/>
</dbReference>
<dbReference type="Proteomes" id="UP000030653">
    <property type="component" value="Unassembled WGS sequence"/>
</dbReference>
<feature type="compositionally biased region" description="Basic and acidic residues" evidence="2">
    <location>
        <begin position="42"/>
        <end position="69"/>
    </location>
</feature>
<feature type="compositionally biased region" description="Basic residues" evidence="2">
    <location>
        <begin position="169"/>
        <end position="182"/>
    </location>
</feature>
<dbReference type="EMBL" id="JH795859">
    <property type="protein sequence ID" value="EJU03582.1"/>
    <property type="molecule type" value="Genomic_DNA"/>
</dbReference>
<dbReference type="PANTHER" id="PTHR13087:SF0">
    <property type="entry name" value="NFKB ACTIVATING PROTEIN LIKE"/>
    <property type="match status" value="1"/>
</dbReference>
<dbReference type="OMA" id="XETSREL"/>
<evidence type="ECO:0000256" key="1">
    <source>
        <dbReference type="ARBA" id="ARBA00009313"/>
    </source>
</evidence>
<dbReference type="OrthoDB" id="273141at2759"/>
<evidence type="ECO:0000259" key="3">
    <source>
        <dbReference type="Pfam" id="PF06047"/>
    </source>
</evidence>
<name>M5GBX9_DACPD</name>
<feature type="compositionally biased region" description="Basic and acidic residues" evidence="2">
    <location>
        <begin position="88"/>
        <end position="97"/>
    </location>
</feature>
<gene>
    <name evidence="4" type="ORF">DACRYDRAFT_21123</name>
</gene>
<feature type="compositionally biased region" description="Basic and acidic residues" evidence="2">
    <location>
        <begin position="108"/>
        <end position="128"/>
    </location>
</feature>
<dbReference type="GeneID" id="63687307"/>
<dbReference type="InterPro" id="IPR040466">
    <property type="entry name" value="NKAP"/>
</dbReference>
<feature type="compositionally biased region" description="Basic and acidic residues" evidence="2">
    <location>
        <begin position="8"/>
        <end position="22"/>
    </location>
</feature>
<proteinExistence type="inferred from homology"/>
<feature type="region of interest" description="Disordered" evidence="2">
    <location>
        <begin position="1"/>
        <end position="284"/>
    </location>
</feature>
<keyword evidence="5" id="KW-1185">Reference proteome</keyword>
<sequence>MNGSNGAHHSDRERDRAARSPRNEISVHYSSEAKMYTPPPDSPRRGRGDSRERYREWEREDRRDRERDGNGAVPRGTGPDMYASRRAFQREHGRASPEYDNYVPPLSGERRGGGGDWLDSRRLTRERSTVSIWPPSPRSPERDPTPERRHRKRYRTPESEDESEEERRNRRKHRSKHKRSRKERREEDSEDEEEERRRRRRDRERDRSKERDADREKDRRLNKNLDQEDEGVWVEADASKNTAPPTVAVISPTSAHPPAINVVSHDDDDDGNIGPQPAPQIHDSLHERDYGGALLAGEGSAIAAFVQSNERIPRRGEIGLTSGEIDVFEHAGYVMSGSRHKRMNAVRMRKENQVISAEEKRSLLRLQREEREKRESEIVGGFKEMLEDKLKAAVGPAPPPAQE</sequence>
<feature type="compositionally biased region" description="Basic and acidic residues" evidence="2">
    <location>
        <begin position="203"/>
        <end position="226"/>
    </location>
</feature>
<dbReference type="AlphaFoldDB" id="M5GBX9"/>
<evidence type="ECO:0000256" key="2">
    <source>
        <dbReference type="SAM" id="MobiDB-lite"/>
    </source>
</evidence>
<dbReference type="RefSeq" id="XP_040630476.1">
    <property type="nucleotide sequence ID" value="XM_040772245.1"/>
</dbReference>
<dbReference type="GO" id="GO:0003682">
    <property type="term" value="F:chromatin binding"/>
    <property type="evidence" value="ECO:0007669"/>
    <property type="project" value="InterPro"/>
</dbReference>
<protein>
    <submittedName>
        <fullName evidence="4">DUF926-domain-containing protein</fullName>
    </submittedName>
</protein>
<evidence type="ECO:0000313" key="5">
    <source>
        <dbReference type="Proteomes" id="UP000030653"/>
    </source>
</evidence>
<dbReference type="STRING" id="1858805.M5GBX9"/>
<dbReference type="Pfam" id="PF06047">
    <property type="entry name" value="Nkap_C"/>
    <property type="match status" value="1"/>
</dbReference>